<dbReference type="EMBL" id="LAQL01000008">
    <property type="protein sequence ID" value="KLN60341.1"/>
    <property type="molecule type" value="Genomic_DNA"/>
</dbReference>
<dbReference type="InterPro" id="IPR029025">
    <property type="entry name" value="T3SS_substrate_exporter_C"/>
</dbReference>
<dbReference type="Pfam" id="PF01312">
    <property type="entry name" value="Bac_export_2"/>
    <property type="match status" value="1"/>
</dbReference>
<gene>
    <name evidence="2" type="ORF">WH96_14040</name>
</gene>
<name>A0A0H2MDQ0_9PROT</name>
<evidence type="ECO:0000313" key="2">
    <source>
        <dbReference type="EMBL" id="KLN60341.1"/>
    </source>
</evidence>
<reference evidence="2 3" key="1">
    <citation type="submission" date="2015-03" db="EMBL/GenBank/DDBJ databases">
        <title>Genome Sequence of Kiloniella spongiae MEBiC09566, isolated from a marine sponge.</title>
        <authorList>
            <person name="Shao Z."/>
            <person name="Wang L."/>
            <person name="Li X."/>
        </authorList>
    </citation>
    <scope>NUCLEOTIDE SEQUENCE [LARGE SCALE GENOMIC DNA]</scope>
    <source>
        <strain evidence="2 3">MEBiC09566</strain>
    </source>
</reference>
<evidence type="ECO:0000313" key="3">
    <source>
        <dbReference type="Proteomes" id="UP000035444"/>
    </source>
</evidence>
<evidence type="ECO:0008006" key="4">
    <source>
        <dbReference type="Google" id="ProtNLM"/>
    </source>
</evidence>
<keyword evidence="3" id="KW-1185">Reference proteome</keyword>
<evidence type="ECO:0000256" key="1">
    <source>
        <dbReference type="ARBA" id="ARBA00010690"/>
    </source>
</evidence>
<sequence>MAHADKEENKDTPQLSIAVKRNVAGQTKVTAKGTGEVAEQILQIAFDQGVKVRTDSDLAQILANVDLESEIPLEALTAVATILNYVYDEQKQPLDEILKQS</sequence>
<dbReference type="GO" id="GO:0016020">
    <property type="term" value="C:membrane"/>
    <property type="evidence" value="ECO:0007669"/>
    <property type="project" value="InterPro"/>
</dbReference>
<protein>
    <recommendedName>
        <fullName evidence="4">Flagellar protein FhlB</fullName>
    </recommendedName>
</protein>
<comment type="caution">
    <text evidence="2">The sequence shown here is derived from an EMBL/GenBank/DDBJ whole genome shotgun (WGS) entry which is preliminary data.</text>
</comment>
<proteinExistence type="inferred from homology"/>
<dbReference type="SUPFAM" id="SSF160544">
    <property type="entry name" value="EscU C-terminal domain-like"/>
    <property type="match status" value="1"/>
</dbReference>
<accession>A0A0H2MDQ0</accession>
<dbReference type="Gene3D" id="3.40.1690.10">
    <property type="entry name" value="secretion proteins EscU"/>
    <property type="match status" value="1"/>
</dbReference>
<organism evidence="2 3">
    <name type="scientific">Kiloniella spongiae</name>
    <dbReference type="NCBI Taxonomy" id="1489064"/>
    <lineage>
        <taxon>Bacteria</taxon>
        <taxon>Pseudomonadati</taxon>
        <taxon>Pseudomonadota</taxon>
        <taxon>Alphaproteobacteria</taxon>
        <taxon>Rhodospirillales</taxon>
        <taxon>Kiloniellaceae</taxon>
        <taxon>Kiloniella</taxon>
    </lineage>
</organism>
<dbReference type="GO" id="GO:0009306">
    <property type="term" value="P:protein secretion"/>
    <property type="evidence" value="ECO:0007669"/>
    <property type="project" value="InterPro"/>
</dbReference>
<dbReference type="InterPro" id="IPR006135">
    <property type="entry name" value="T3SS_substrate_exporter"/>
</dbReference>
<dbReference type="Proteomes" id="UP000035444">
    <property type="component" value="Unassembled WGS sequence"/>
</dbReference>
<comment type="similarity">
    <text evidence="1">Belongs to the type III secretion exporter family.</text>
</comment>
<dbReference type="AlphaFoldDB" id="A0A0H2MDQ0"/>
<dbReference type="STRING" id="1489064.WH96_14040"/>